<feature type="signal peptide" evidence="2">
    <location>
        <begin position="1"/>
        <end position="17"/>
    </location>
</feature>
<feature type="chain" id="PRO_5036367672" evidence="2">
    <location>
        <begin position="18"/>
        <end position="111"/>
    </location>
</feature>
<dbReference type="EMBL" id="WJEC01006483">
    <property type="protein sequence ID" value="KAF7472767.1"/>
    <property type="molecule type" value="Genomic_DNA"/>
</dbReference>
<accession>A0A5E4AVA1</accession>
<sequence>MVRIVLHGLSLILGQLACLLPLTFYPEGNSSPAGPHPLLRTSRALWAERKPDRDRTPRRQSQLCVCQEPPGAGAHAAGGLEVKLGAALMGNSRFQSPWFPPPSLVSVSLQI</sequence>
<dbReference type="Proteomes" id="UP000662637">
    <property type="component" value="Unassembled WGS sequence"/>
</dbReference>
<dbReference type="AlphaFoldDB" id="A0A5E4AVA1"/>
<name>A0A5E4AVA1_MARMO</name>
<dbReference type="EMBL" id="WJEC01006483">
    <property type="protein sequence ID" value="KAF7472768.1"/>
    <property type="molecule type" value="Genomic_DNA"/>
</dbReference>
<evidence type="ECO:0000256" key="2">
    <source>
        <dbReference type="SAM" id="SignalP"/>
    </source>
</evidence>
<dbReference type="Proteomes" id="UP000335636">
    <property type="component" value="Unassembled WGS sequence"/>
</dbReference>
<protein>
    <submittedName>
        <fullName evidence="4">Uncharacterized protein</fullName>
    </submittedName>
</protein>
<keyword evidence="2" id="KW-0732">Signal</keyword>
<gene>
    <name evidence="3" type="ORF">GHT09_016357</name>
    <name evidence="4" type="ORF">MONAX_5E029893</name>
</gene>
<feature type="compositionally biased region" description="Basic and acidic residues" evidence="1">
    <location>
        <begin position="46"/>
        <end position="57"/>
    </location>
</feature>
<feature type="region of interest" description="Disordered" evidence="1">
    <location>
        <begin position="29"/>
        <end position="62"/>
    </location>
</feature>
<evidence type="ECO:0000256" key="1">
    <source>
        <dbReference type="SAM" id="MobiDB-lite"/>
    </source>
</evidence>
<proteinExistence type="predicted"/>
<reference evidence="4 5" key="1">
    <citation type="submission" date="2019-04" db="EMBL/GenBank/DDBJ databases">
        <authorList>
            <person name="Alioto T."/>
            <person name="Alioto T."/>
        </authorList>
    </citation>
    <scope>NUCLEOTIDE SEQUENCE [LARGE SCALE GENOMIC DNA]</scope>
</reference>
<reference evidence="3" key="2">
    <citation type="submission" date="2020-08" db="EMBL/GenBank/DDBJ databases">
        <authorList>
            <person name="Shumante A."/>
            <person name="Zimin A.V."/>
            <person name="Puiu D."/>
            <person name="Salzberg S.L."/>
        </authorList>
    </citation>
    <scope>NUCLEOTIDE SEQUENCE</scope>
    <source>
        <strain evidence="3">WC2-LM</strain>
        <tissue evidence="3">Liver</tissue>
    </source>
</reference>
<dbReference type="EMBL" id="CABDUW010000152">
    <property type="protein sequence ID" value="VTJ60641.1"/>
    <property type="molecule type" value="Genomic_DNA"/>
</dbReference>
<evidence type="ECO:0000313" key="3">
    <source>
        <dbReference type="EMBL" id="KAF7472767.1"/>
    </source>
</evidence>
<keyword evidence="5" id="KW-1185">Reference proteome</keyword>
<evidence type="ECO:0000313" key="5">
    <source>
        <dbReference type="Proteomes" id="UP000335636"/>
    </source>
</evidence>
<evidence type="ECO:0000313" key="4">
    <source>
        <dbReference type="EMBL" id="VTJ60641.1"/>
    </source>
</evidence>
<organism evidence="4 5">
    <name type="scientific">Marmota monax</name>
    <name type="common">Woodchuck</name>
    <dbReference type="NCBI Taxonomy" id="9995"/>
    <lineage>
        <taxon>Eukaryota</taxon>
        <taxon>Metazoa</taxon>
        <taxon>Chordata</taxon>
        <taxon>Craniata</taxon>
        <taxon>Vertebrata</taxon>
        <taxon>Euteleostomi</taxon>
        <taxon>Mammalia</taxon>
        <taxon>Eutheria</taxon>
        <taxon>Euarchontoglires</taxon>
        <taxon>Glires</taxon>
        <taxon>Rodentia</taxon>
        <taxon>Sciuromorpha</taxon>
        <taxon>Sciuridae</taxon>
        <taxon>Xerinae</taxon>
        <taxon>Marmotini</taxon>
        <taxon>Marmota</taxon>
    </lineage>
</organism>